<gene>
    <name evidence="2" type="ORF">NCTC4822_01690</name>
</gene>
<evidence type="ECO:0000313" key="3">
    <source>
        <dbReference type="Proteomes" id="UP000254519"/>
    </source>
</evidence>
<dbReference type="Proteomes" id="UP000254519">
    <property type="component" value="Unassembled WGS sequence"/>
</dbReference>
<feature type="transmembrane region" description="Helical" evidence="1">
    <location>
        <begin position="6"/>
        <end position="25"/>
    </location>
</feature>
<dbReference type="EMBL" id="UGYZ01000002">
    <property type="protein sequence ID" value="SUJ05649.1"/>
    <property type="molecule type" value="Genomic_DNA"/>
</dbReference>
<keyword evidence="1" id="KW-0472">Membrane</keyword>
<organism evidence="2 3">
    <name type="scientific">Sporosarcina pasteurii</name>
    <name type="common">Bacillus pasteurii</name>
    <dbReference type="NCBI Taxonomy" id="1474"/>
    <lineage>
        <taxon>Bacteria</taxon>
        <taxon>Bacillati</taxon>
        <taxon>Bacillota</taxon>
        <taxon>Bacilli</taxon>
        <taxon>Bacillales</taxon>
        <taxon>Caryophanaceae</taxon>
        <taxon>Sporosarcina</taxon>
    </lineage>
</organism>
<reference evidence="2 3" key="1">
    <citation type="submission" date="2018-06" db="EMBL/GenBank/DDBJ databases">
        <authorList>
            <consortium name="Pathogen Informatics"/>
            <person name="Doyle S."/>
        </authorList>
    </citation>
    <scope>NUCLEOTIDE SEQUENCE [LARGE SCALE GENOMIC DNA]</scope>
    <source>
        <strain evidence="3">ATCC 11859 / DSM 33 / NCIB 8841 / NCTC 4822</strain>
    </source>
</reference>
<evidence type="ECO:0000256" key="1">
    <source>
        <dbReference type="SAM" id="Phobius"/>
    </source>
</evidence>
<accession>A0A380BTG7</accession>
<keyword evidence="1" id="KW-1133">Transmembrane helix</keyword>
<sequence>MRTKTLPFVIIFVALIVGLLGYFLFMKVFIPNMM</sequence>
<proteinExistence type="predicted"/>
<dbReference type="AlphaFoldDB" id="A0A380BTG7"/>
<name>A0A380BTG7_SPOPA</name>
<evidence type="ECO:0000313" key="2">
    <source>
        <dbReference type="EMBL" id="SUJ05649.1"/>
    </source>
</evidence>
<keyword evidence="3" id="KW-1185">Reference proteome</keyword>
<keyword evidence="1" id="KW-0812">Transmembrane</keyword>
<protein>
    <submittedName>
        <fullName evidence="2">Uncharacterized protein</fullName>
    </submittedName>
</protein>